<evidence type="ECO:0000313" key="6">
    <source>
        <dbReference type="EMBL" id="MBP2415879.1"/>
    </source>
</evidence>
<dbReference type="Pfam" id="PF09972">
    <property type="entry name" value="DUF2207"/>
    <property type="match status" value="1"/>
</dbReference>
<feature type="domain" description="DUF2207" evidence="4">
    <location>
        <begin position="31"/>
        <end position="220"/>
    </location>
</feature>
<evidence type="ECO:0000313" key="7">
    <source>
        <dbReference type="Proteomes" id="UP000758168"/>
    </source>
</evidence>
<keyword evidence="3" id="KW-0732">Signal</keyword>
<dbReference type="Proteomes" id="UP000758168">
    <property type="component" value="Unassembled WGS sequence"/>
</dbReference>
<dbReference type="RefSeq" id="WP_210053185.1">
    <property type="nucleotide sequence ID" value="NZ_BAAAMH010000021.1"/>
</dbReference>
<organism evidence="6 7">
    <name type="scientific">Microlunatus capsulatus</name>
    <dbReference type="NCBI Taxonomy" id="99117"/>
    <lineage>
        <taxon>Bacteria</taxon>
        <taxon>Bacillati</taxon>
        <taxon>Actinomycetota</taxon>
        <taxon>Actinomycetes</taxon>
        <taxon>Propionibacteriales</taxon>
        <taxon>Propionibacteriaceae</taxon>
        <taxon>Microlunatus</taxon>
    </lineage>
</organism>
<feature type="signal peptide" evidence="3">
    <location>
        <begin position="1"/>
        <end position="24"/>
    </location>
</feature>
<keyword evidence="2" id="KW-1133">Transmembrane helix</keyword>
<proteinExistence type="predicted"/>
<protein>
    <recommendedName>
        <fullName evidence="8">DUF2207 domain-containing protein</fullName>
    </recommendedName>
</protein>
<keyword evidence="7" id="KW-1185">Reference proteome</keyword>
<keyword evidence="2" id="KW-0472">Membrane</keyword>
<evidence type="ECO:0008006" key="8">
    <source>
        <dbReference type="Google" id="ProtNLM"/>
    </source>
</evidence>
<feature type="compositionally biased region" description="Gly residues" evidence="1">
    <location>
        <begin position="599"/>
        <end position="623"/>
    </location>
</feature>
<dbReference type="InterPro" id="IPR018702">
    <property type="entry name" value="DUF2207"/>
</dbReference>
<keyword evidence="2" id="KW-0812">Transmembrane</keyword>
<name>A0ABS4Z4G0_9ACTN</name>
<comment type="caution">
    <text evidence="6">The sequence shown here is derived from an EMBL/GenBank/DDBJ whole genome shotgun (WGS) entry which is preliminary data.</text>
</comment>
<dbReference type="InterPro" id="IPR048389">
    <property type="entry name" value="YciQ-like_C"/>
</dbReference>
<reference evidence="6 7" key="1">
    <citation type="submission" date="2021-03" db="EMBL/GenBank/DDBJ databases">
        <title>Sequencing the genomes of 1000 actinobacteria strains.</title>
        <authorList>
            <person name="Klenk H.-P."/>
        </authorList>
    </citation>
    <scope>NUCLEOTIDE SEQUENCE [LARGE SCALE GENOMIC DNA]</scope>
    <source>
        <strain evidence="6 7">DSM 12936</strain>
    </source>
</reference>
<gene>
    <name evidence="6" type="ORF">JOF54_000801</name>
</gene>
<accession>A0ABS4Z4G0</accession>
<evidence type="ECO:0000256" key="3">
    <source>
        <dbReference type="SAM" id="SignalP"/>
    </source>
</evidence>
<feature type="domain" description="Predicted membrane protein YciQ-like C-terminal" evidence="5">
    <location>
        <begin position="307"/>
        <end position="546"/>
    </location>
</feature>
<sequence>MRRLATTAVLGLLLLLAVPGTAAADEDDWAVTRYDLTARAASDGTIDVRVAFDFDFAGTAGHGPHVTLPLRQEIAGDPDHYRGFEVTDVTAASPSGAPAQVETDEDGGALAIRVGDEDVEVDGVQSYEIGYRIRGVVNPGTGAGGQDEIFWNVVGDQWEVPLSAVTVTLSGPAPVVGARCAVGQDGADAACAAADVSGDAVTYRQDRVEPGSGLTVVAAWPAGTFVGAEPVLLPRRNLGNTFTVAPLTAGLAGAVALLGAGAVLARARRGGRDRQHVGLTPGLAPVGGASAPSGPRDRRAPVAVRFTPPDGVRPGELGTLVDEVAHTHDVTATVVDLAVRGHLRIVETGGPGGSGKAGGAGKGAEDRSWRLVRTAAGDRPREPLLAYEELVLQRVFGSRDEVDLDDLGVSFAGAVGEVQKALYAAVTEQGWFTGNPATVRGRWYGLGAGVLVAGAVLTLVLALTVGWGLVGLAVVGVGVVLLVAAHAMPARTPAGSAVLDQAVGFQLYLETAEAEQIRFEEGEDLFSRYLPHAIAFGVAERWARVFAELAARGHAVPLPTWYVGTQPFLFATAGGASFADTLGAFSQAATTSMTAATAGTGGASGMSSGSAGGGVGGGGGGGW</sequence>
<feature type="chain" id="PRO_5047015770" description="DUF2207 domain-containing protein" evidence="3">
    <location>
        <begin position="25"/>
        <end position="623"/>
    </location>
</feature>
<evidence type="ECO:0000256" key="1">
    <source>
        <dbReference type="SAM" id="MobiDB-lite"/>
    </source>
</evidence>
<feature type="region of interest" description="Disordered" evidence="1">
    <location>
        <begin position="597"/>
        <end position="623"/>
    </location>
</feature>
<dbReference type="Pfam" id="PF20990">
    <property type="entry name" value="DUF2207_C"/>
    <property type="match status" value="1"/>
</dbReference>
<feature type="region of interest" description="Disordered" evidence="1">
    <location>
        <begin position="269"/>
        <end position="309"/>
    </location>
</feature>
<feature type="transmembrane region" description="Helical" evidence="2">
    <location>
        <begin position="443"/>
        <end position="463"/>
    </location>
</feature>
<feature type="transmembrane region" description="Helical" evidence="2">
    <location>
        <begin position="244"/>
        <end position="265"/>
    </location>
</feature>
<evidence type="ECO:0000259" key="4">
    <source>
        <dbReference type="Pfam" id="PF09972"/>
    </source>
</evidence>
<feature type="transmembrane region" description="Helical" evidence="2">
    <location>
        <begin position="469"/>
        <end position="488"/>
    </location>
</feature>
<dbReference type="EMBL" id="JAGIOB010000001">
    <property type="protein sequence ID" value="MBP2415879.1"/>
    <property type="molecule type" value="Genomic_DNA"/>
</dbReference>
<evidence type="ECO:0000259" key="5">
    <source>
        <dbReference type="Pfam" id="PF20990"/>
    </source>
</evidence>
<evidence type="ECO:0000256" key="2">
    <source>
        <dbReference type="SAM" id="Phobius"/>
    </source>
</evidence>